<feature type="compositionally biased region" description="Basic and acidic residues" evidence="1">
    <location>
        <begin position="71"/>
        <end position="84"/>
    </location>
</feature>
<evidence type="ECO:0000256" key="1">
    <source>
        <dbReference type="SAM" id="MobiDB-lite"/>
    </source>
</evidence>
<feature type="compositionally biased region" description="Polar residues" evidence="1">
    <location>
        <begin position="111"/>
        <end position="126"/>
    </location>
</feature>
<feature type="region of interest" description="Disordered" evidence="1">
    <location>
        <begin position="1"/>
        <end position="226"/>
    </location>
</feature>
<gene>
    <name evidence="2" type="ORF">BDV95DRAFT_35886</name>
</gene>
<dbReference type="Proteomes" id="UP000481861">
    <property type="component" value="Unassembled WGS sequence"/>
</dbReference>
<evidence type="ECO:0000313" key="2">
    <source>
        <dbReference type="EMBL" id="KAF2872102.1"/>
    </source>
</evidence>
<keyword evidence="3" id="KW-1185">Reference proteome</keyword>
<accession>A0A7C8MFK5</accession>
<name>A0A7C8MFK5_9PLEO</name>
<dbReference type="AlphaFoldDB" id="A0A7C8MFK5"/>
<feature type="compositionally biased region" description="Basic residues" evidence="1">
    <location>
        <begin position="1"/>
        <end position="11"/>
    </location>
</feature>
<feature type="compositionally biased region" description="Polar residues" evidence="1">
    <location>
        <begin position="51"/>
        <end position="64"/>
    </location>
</feature>
<evidence type="ECO:0000313" key="3">
    <source>
        <dbReference type="Proteomes" id="UP000481861"/>
    </source>
</evidence>
<reference evidence="2 3" key="1">
    <citation type="submission" date="2020-01" db="EMBL/GenBank/DDBJ databases">
        <authorList>
            <consortium name="DOE Joint Genome Institute"/>
            <person name="Haridas S."/>
            <person name="Albert R."/>
            <person name="Binder M."/>
            <person name="Bloem J."/>
            <person name="Labutti K."/>
            <person name="Salamov A."/>
            <person name="Andreopoulos B."/>
            <person name="Baker S.E."/>
            <person name="Barry K."/>
            <person name="Bills G."/>
            <person name="Bluhm B.H."/>
            <person name="Cannon C."/>
            <person name="Castanera R."/>
            <person name="Culley D.E."/>
            <person name="Daum C."/>
            <person name="Ezra D."/>
            <person name="Gonzalez J.B."/>
            <person name="Henrissat B."/>
            <person name="Kuo A."/>
            <person name="Liang C."/>
            <person name="Lipzen A."/>
            <person name="Lutzoni F."/>
            <person name="Magnuson J."/>
            <person name="Mondo S."/>
            <person name="Nolan M."/>
            <person name="Ohm R."/>
            <person name="Pangilinan J."/>
            <person name="Park H.-J.H."/>
            <person name="Ramirez L."/>
            <person name="Alfaro M."/>
            <person name="Sun H."/>
            <person name="Tritt A."/>
            <person name="Yoshinaga Y."/>
            <person name="Zwiers L.-H.L."/>
            <person name="Turgeon B.G."/>
            <person name="Goodwin S.B."/>
            <person name="Spatafora J.W."/>
            <person name="Crous P.W."/>
            <person name="Grigoriev I.V."/>
        </authorList>
    </citation>
    <scope>NUCLEOTIDE SEQUENCE [LARGE SCALE GENOMIC DNA]</scope>
    <source>
        <strain evidence="2 3">CBS 611.86</strain>
    </source>
</reference>
<dbReference type="EMBL" id="JAADJZ010000010">
    <property type="protein sequence ID" value="KAF2872102.1"/>
    <property type="molecule type" value="Genomic_DNA"/>
</dbReference>
<sequence>MDEPARKRRKTISPGGHDRASSPLKKPPVRPGNRDRSSSPLKQPPRRPSFASPTKASLSRNYPSLLQRATPKRDAREEVLDRGKQARQFIFGDSPLQDKNSKENGRGQATAGAQQERVSVAQNTTPPVHRTARHRSSAGKVDTDEAELPLTPSQRALLEQDTPRRGILYSSPSKRPPLRKDPVKTLPPKPETPLAEAEPSDDAEALGGAEQAKEPPDPELEKKKQEKARLLRELQDLEGDVRQCRDEISKLQDQTNTQVLGTSERDDFINFINKISNGDAPEEDRAPPITSLLCSFLPFSTQFLPPPLSSPATSKPIPSHKPLDLDDPLPYLQMFTSFRFTSHLSLPESPSPPTHQTHTITLTGPQNLLTATLTLTLDTLTHKITSLELPHLSPWAARDLGAFARTKAQERDLGTVCWAIGSYWEIARKRAECWCKCERAFGHLVPGHASEDVENTDIQGSNAADTAKSGHLSRRALHRHLGRDMFILEDKYVLLRISWRIGFDWSGEAESVVAVQPALPRVCKYSQPAPPFANRNSTQPDPFIFDRRLTNITNRGNRDRSRHQCELCQDP</sequence>
<feature type="compositionally biased region" description="Basic and acidic residues" evidence="1">
    <location>
        <begin position="211"/>
        <end position="226"/>
    </location>
</feature>
<comment type="caution">
    <text evidence="2">The sequence shown here is derived from an EMBL/GenBank/DDBJ whole genome shotgun (WGS) entry which is preliminary data.</text>
</comment>
<protein>
    <submittedName>
        <fullName evidence="2">Uncharacterized protein</fullName>
    </submittedName>
</protein>
<dbReference type="OrthoDB" id="4160836at2759"/>
<organism evidence="2 3">
    <name type="scientific">Massariosphaeria phaeospora</name>
    <dbReference type="NCBI Taxonomy" id="100035"/>
    <lineage>
        <taxon>Eukaryota</taxon>
        <taxon>Fungi</taxon>
        <taxon>Dikarya</taxon>
        <taxon>Ascomycota</taxon>
        <taxon>Pezizomycotina</taxon>
        <taxon>Dothideomycetes</taxon>
        <taxon>Pleosporomycetidae</taxon>
        <taxon>Pleosporales</taxon>
        <taxon>Pleosporales incertae sedis</taxon>
        <taxon>Massariosphaeria</taxon>
    </lineage>
</organism>
<proteinExistence type="predicted"/>